<evidence type="ECO:0000313" key="5">
    <source>
        <dbReference type="Proteomes" id="UP001595846"/>
    </source>
</evidence>
<protein>
    <submittedName>
        <fullName evidence="4">Glycosyltransferase family 2 protein</fullName>
    </submittedName>
</protein>
<feature type="region of interest" description="Disordered" evidence="1">
    <location>
        <begin position="68"/>
        <end position="107"/>
    </location>
</feature>
<evidence type="ECO:0000313" key="4">
    <source>
        <dbReference type="EMBL" id="MFC3959092.1"/>
    </source>
</evidence>
<proteinExistence type="predicted"/>
<dbReference type="Gene3D" id="3.90.550.10">
    <property type="entry name" value="Spore Coat Polysaccharide Biosynthesis Protein SpsA, Chain A"/>
    <property type="match status" value="1"/>
</dbReference>
<evidence type="ECO:0000256" key="2">
    <source>
        <dbReference type="SAM" id="Phobius"/>
    </source>
</evidence>
<keyword evidence="2" id="KW-1133">Transmembrane helix</keyword>
<dbReference type="RefSeq" id="WP_256533510.1">
    <property type="nucleotide sequence ID" value="NZ_CP101824.1"/>
</dbReference>
<dbReference type="SUPFAM" id="SSF53448">
    <property type="entry name" value="Nucleotide-diphospho-sugar transferases"/>
    <property type="match status" value="1"/>
</dbReference>
<dbReference type="EMBL" id="JBHSAQ010000010">
    <property type="protein sequence ID" value="MFC3959092.1"/>
    <property type="molecule type" value="Genomic_DNA"/>
</dbReference>
<dbReference type="InterPro" id="IPR001173">
    <property type="entry name" value="Glyco_trans_2-like"/>
</dbReference>
<dbReference type="GeneID" id="73902640"/>
<dbReference type="CDD" id="cd04179">
    <property type="entry name" value="DPM_DPG-synthase_like"/>
    <property type="match status" value="1"/>
</dbReference>
<dbReference type="PANTHER" id="PTHR48090:SF6">
    <property type="entry name" value="SLR5056 PROTEIN"/>
    <property type="match status" value="1"/>
</dbReference>
<evidence type="ECO:0000256" key="1">
    <source>
        <dbReference type="SAM" id="MobiDB-lite"/>
    </source>
</evidence>
<keyword evidence="5" id="KW-1185">Reference proteome</keyword>
<dbReference type="Pfam" id="PF00535">
    <property type="entry name" value="Glycos_transf_2"/>
    <property type="match status" value="2"/>
</dbReference>
<reference evidence="4 5" key="1">
    <citation type="journal article" date="2019" name="Int. J. Syst. Evol. Microbiol.">
        <title>The Global Catalogue of Microorganisms (GCM) 10K type strain sequencing project: providing services to taxonomists for standard genome sequencing and annotation.</title>
        <authorList>
            <consortium name="The Broad Institute Genomics Platform"/>
            <consortium name="The Broad Institute Genome Sequencing Center for Infectious Disease"/>
            <person name="Wu L."/>
            <person name="Ma J."/>
        </authorList>
    </citation>
    <scope>NUCLEOTIDE SEQUENCE [LARGE SCALE GENOMIC DNA]</scope>
    <source>
        <strain evidence="4 5">IBRC-M 10256</strain>
    </source>
</reference>
<keyword evidence="2" id="KW-0812">Transmembrane</keyword>
<name>A0ABD5NPU7_9EURY</name>
<feature type="domain" description="Glycosyltransferase 2-like" evidence="3">
    <location>
        <begin position="9"/>
        <end position="63"/>
    </location>
</feature>
<dbReference type="AlphaFoldDB" id="A0ABD5NPU7"/>
<comment type="caution">
    <text evidence="4">The sequence shown here is derived from an EMBL/GenBank/DDBJ whole genome shotgun (WGS) entry which is preliminary data.</text>
</comment>
<dbReference type="PANTHER" id="PTHR48090">
    <property type="entry name" value="UNDECAPRENYL-PHOSPHATE 4-DEOXY-4-FORMAMIDO-L-ARABINOSE TRANSFERASE-RELATED"/>
    <property type="match status" value="1"/>
</dbReference>
<accession>A0ABD5NPU7</accession>
<feature type="transmembrane region" description="Helical" evidence="2">
    <location>
        <begin position="349"/>
        <end position="373"/>
    </location>
</feature>
<feature type="transmembrane region" description="Helical" evidence="2">
    <location>
        <begin position="317"/>
        <end position="337"/>
    </location>
</feature>
<sequence>MYRDHTIGVVVPAYNEEGFVGEVIETLPAYVDRAYVVDDCSTDGTWDEIRETAERVNDESVTLHYHEAEAMADGGSRSDEGSRTADTDARTDGDVETDGGMTMTPGAADVQLAPDSLEEVSVFDDRIVPIQHEENRGVGGAIKTGYLRALSDEIDVTAVMGGDGQMDPDILYKFLDPIVEDRADYAKGNRLLYKDFREGMSTWRFFGNSILTFLTKISSGYWKTMDPQNGYTAISRYALENVGIEDMYEYYGYCNDLLVKLNAKGMRVADVAMPAVYGDEESSIEYSTYIRKVSGMLLGNFLWRLKVKYMVLDFHPLALFYLLGGLTATLGALGGMWSVYQKVVMNNPLFIRATSSLMLFTMGSMFIMFAMLFDMQVNEPKEVQVRD</sequence>
<feature type="compositionally biased region" description="Basic and acidic residues" evidence="1">
    <location>
        <begin position="76"/>
        <end position="93"/>
    </location>
</feature>
<keyword evidence="2" id="KW-0472">Membrane</keyword>
<dbReference type="Proteomes" id="UP001595846">
    <property type="component" value="Unassembled WGS sequence"/>
</dbReference>
<organism evidence="4 5">
    <name type="scientific">Halovivax cerinus</name>
    <dbReference type="NCBI Taxonomy" id="1487865"/>
    <lineage>
        <taxon>Archaea</taxon>
        <taxon>Methanobacteriati</taxon>
        <taxon>Methanobacteriota</taxon>
        <taxon>Stenosarchaea group</taxon>
        <taxon>Halobacteria</taxon>
        <taxon>Halobacteriales</taxon>
        <taxon>Natrialbaceae</taxon>
        <taxon>Halovivax</taxon>
    </lineage>
</organism>
<dbReference type="InterPro" id="IPR029044">
    <property type="entry name" value="Nucleotide-diphossugar_trans"/>
</dbReference>
<feature type="domain" description="Glycosyltransferase 2-like" evidence="3">
    <location>
        <begin position="117"/>
        <end position="242"/>
    </location>
</feature>
<evidence type="ECO:0000259" key="3">
    <source>
        <dbReference type="Pfam" id="PF00535"/>
    </source>
</evidence>
<gene>
    <name evidence="4" type="ORF">ACFOUR_12030</name>
</gene>
<dbReference type="InterPro" id="IPR050256">
    <property type="entry name" value="Glycosyltransferase_2"/>
</dbReference>